<comment type="subcellular location">
    <subcellularLocation>
        <location evidence="1 8">Cell membrane</location>
        <topology evidence="1 8">Multi-pass membrane protein</topology>
    </subcellularLocation>
</comment>
<evidence type="ECO:0000256" key="9">
    <source>
        <dbReference type="SAM" id="MobiDB-lite"/>
    </source>
</evidence>
<evidence type="ECO:0000313" key="11">
    <source>
        <dbReference type="EMBL" id="MFD2238261.1"/>
    </source>
</evidence>
<dbReference type="PROSITE" id="PS50928">
    <property type="entry name" value="ABC_TM1"/>
    <property type="match status" value="1"/>
</dbReference>
<feature type="transmembrane region" description="Helical" evidence="8">
    <location>
        <begin position="213"/>
        <end position="236"/>
    </location>
</feature>
<evidence type="ECO:0000259" key="10">
    <source>
        <dbReference type="PROSITE" id="PS50928"/>
    </source>
</evidence>
<dbReference type="SUPFAM" id="SSF161098">
    <property type="entry name" value="MetI-like"/>
    <property type="match status" value="1"/>
</dbReference>
<comment type="similarity">
    <text evidence="2">Belongs to the binding-protein-dependent transport system permease family. CysTW subfamily.</text>
</comment>
<feature type="transmembrane region" description="Helical" evidence="8">
    <location>
        <begin position="25"/>
        <end position="49"/>
    </location>
</feature>
<dbReference type="InterPro" id="IPR000515">
    <property type="entry name" value="MetI-like"/>
</dbReference>
<evidence type="ECO:0000256" key="3">
    <source>
        <dbReference type="ARBA" id="ARBA00022448"/>
    </source>
</evidence>
<protein>
    <submittedName>
        <fullName evidence="11">ABC transporter permease</fullName>
    </submittedName>
</protein>
<name>A0ABW5CP10_9HYPH</name>
<feature type="transmembrane region" description="Helical" evidence="8">
    <location>
        <begin position="119"/>
        <end position="141"/>
    </location>
</feature>
<feature type="transmembrane region" description="Helical" evidence="8">
    <location>
        <begin position="169"/>
        <end position="192"/>
    </location>
</feature>
<gene>
    <name evidence="11" type="ORF">ACFSKQ_12445</name>
</gene>
<evidence type="ECO:0000313" key="12">
    <source>
        <dbReference type="Proteomes" id="UP001597371"/>
    </source>
</evidence>
<organism evidence="11 12">
    <name type="scientific">Aureimonas populi</name>
    <dbReference type="NCBI Taxonomy" id="1701758"/>
    <lineage>
        <taxon>Bacteria</taxon>
        <taxon>Pseudomonadati</taxon>
        <taxon>Pseudomonadota</taxon>
        <taxon>Alphaproteobacteria</taxon>
        <taxon>Hyphomicrobiales</taxon>
        <taxon>Aurantimonadaceae</taxon>
        <taxon>Aureimonas</taxon>
    </lineage>
</organism>
<proteinExistence type="inferred from homology"/>
<keyword evidence="7 8" id="KW-0472">Membrane</keyword>
<comment type="caution">
    <text evidence="11">The sequence shown here is derived from an EMBL/GenBank/DDBJ whole genome shotgun (WGS) entry which is preliminary data.</text>
</comment>
<dbReference type="Pfam" id="PF00528">
    <property type="entry name" value="BPD_transp_1"/>
    <property type="match status" value="1"/>
</dbReference>
<evidence type="ECO:0000256" key="5">
    <source>
        <dbReference type="ARBA" id="ARBA00022692"/>
    </source>
</evidence>
<feature type="transmembrane region" description="Helical" evidence="8">
    <location>
        <begin position="61"/>
        <end position="81"/>
    </location>
</feature>
<accession>A0ABW5CP10</accession>
<sequence>MSAAPARALTARPTVSAPPGSPGPWLPWLLLAPVLAVLAVSFIAPLMWLLRMSLNESNFGAIIRTVSPNTYLTILGDSFYMELLGRTLRLSITTSVIALLLAYPIALYLARMDSRWRTVLIVLAASPLLVSTVVRAFGWMVTLGDDGVINSLLRGVGLTDAPVRMVNNYTGVVIGLSESIMPYMFLTIAAGLGRLDRRLEDAAMSLGAQPWVVFLRVTLPLSLPAIVAALTIGFVLSVSSFITPALLGGGRVFLLATEVYDMALLTLDWPMAAALSFLMLAMFLIAMLVMGLLIRLIARRGS</sequence>
<evidence type="ECO:0000256" key="7">
    <source>
        <dbReference type="ARBA" id="ARBA00023136"/>
    </source>
</evidence>
<keyword evidence="6 8" id="KW-1133">Transmembrane helix</keyword>
<keyword evidence="5 8" id="KW-0812">Transmembrane</keyword>
<feature type="transmembrane region" description="Helical" evidence="8">
    <location>
        <begin position="87"/>
        <end position="110"/>
    </location>
</feature>
<evidence type="ECO:0000256" key="1">
    <source>
        <dbReference type="ARBA" id="ARBA00004651"/>
    </source>
</evidence>
<feature type="transmembrane region" description="Helical" evidence="8">
    <location>
        <begin position="271"/>
        <end position="298"/>
    </location>
</feature>
<reference evidence="12" key="1">
    <citation type="journal article" date="2019" name="Int. J. Syst. Evol. Microbiol.">
        <title>The Global Catalogue of Microorganisms (GCM) 10K type strain sequencing project: providing services to taxonomists for standard genome sequencing and annotation.</title>
        <authorList>
            <consortium name="The Broad Institute Genomics Platform"/>
            <consortium name="The Broad Institute Genome Sequencing Center for Infectious Disease"/>
            <person name="Wu L."/>
            <person name="Ma J."/>
        </authorList>
    </citation>
    <scope>NUCLEOTIDE SEQUENCE [LARGE SCALE GENOMIC DNA]</scope>
    <source>
        <strain evidence="12">ZS-35-S2</strain>
    </source>
</reference>
<dbReference type="InterPro" id="IPR035906">
    <property type="entry name" value="MetI-like_sf"/>
</dbReference>
<dbReference type="PANTHER" id="PTHR42929:SF5">
    <property type="entry name" value="ABC TRANSPORTER PERMEASE PROTEIN"/>
    <property type="match status" value="1"/>
</dbReference>
<feature type="region of interest" description="Disordered" evidence="9">
    <location>
        <begin position="1"/>
        <end position="20"/>
    </location>
</feature>
<dbReference type="Gene3D" id="1.10.3720.10">
    <property type="entry name" value="MetI-like"/>
    <property type="match status" value="1"/>
</dbReference>
<feature type="compositionally biased region" description="Low complexity" evidence="9">
    <location>
        <begin position="1"/>
        <end position="18"/>
    </location>
</feature>
<keyword evidence="3 8" id="KW-0813">Transport</keyword>
<feature type="domain" description="ABC transmembrane type-1" evidence="10">
    <location>
        <begin position="84"/>
        <end position="290"/>
    </location>
</feature>
<dbReference type="Proteomes" id="UP001597371">
    <property type="component" value="Unassembled WGS sequence"/>
</dbReference>
<keyword evidence="4" id="KW-1003">Cell membrane</keyword>
<dbReference type="EMBL" id="JBHUIJ010000015">
    <property type="protein sequence ID" value="MFD2238261.1"/>
    <property type="molecule type" value="Genomic_DNA"/>
</dbReference>
<evidence type="ECO:0000256" key="8">
    <source>
        <dbReference type="RuleBase" id="RU363032"/>
    </source>
</evidence>
<evidence type="ECO:0000256" key="4">
    <source>
        <dbReference type="ARBA" id="ARBA00022475"/>
    </source>
</evidence>
<evidence type="ECO:0000256" key="2">
    <source>
        <dbReference type="ARBA" id="ARBA00007069"/>
    </source>
</evidence>
<evidence type="ECO:0000256" key="6">
    <source>
        <dbReference type="ARBA" id="ARBA00022989"/>
    </source>
</evidence>
<dbReference type="PANTHER" id="PTHR42929">
    <property type="entry name" value="INNER MEMBRANE ABC TRANSPORTER PERMEASE PROTEIN YDCU-RELATED-RELATED"/>
    <property type="match status" value="1"/>
</dbReference>
<dbReference type="CDD" id="cd06261">
    <property type="entry name" value="TM_PBP2"/>
    <property type="match status" value="1"/>
</dbReference>
<dbReference type="RefSeq" id="WP_209738857.1">
    <property type="nucleotide sequence ID" value="NZ_CP072611.1"/>
</dbReference>
<keyword evidence="12" id="KW-1185">Reference proteome</keyword>